<accession>A0A7C9P5M4</accession>
<dbReference type="Proteomes" id="UP000483432">
    <property type="component" value="Unassembled WGS sequence"/>
</dbReference>
<feature type="non-terminal residue" evidence="3">
    <location>
        <position position="83"/>
    </location>
</feature>
<evidence type="ECO:0000313" key="3">
    <source>
        <dbReference type="EMBL" id="NDP48649.1"/>
    </source>
</evidence>
<organism evidence="3 4">
    <name type="scientific">Sulfuriferula multivorans</name>
    <dbReference type="NCBI Taxonomy" id="1559896"/>
    <lineage>
        <taxon>Bacteria</taxon>
        <taxon>Pseudomonadati</taxon>
        <taxon>Pseudomonadota</taxon>
        <taxon>Betaproteobacteria</taxon>
        <taxon>Nitrosomonadales</taxon>
        <taxon>Sulfuricellaceae</taxon>
        <taxon>Sulfuriferula</taxon>
    </lineage>
</organism>
<keyword evidence="1" id="KW-0175">Coiled coil</keyword>
<name>A0A7C9P5M4_9PROT</name>
<gene>
    <name evidence="3" type="ORF">GZ085_09730</name>
</gene>
<evidence type="ECO:0000256" key="2">
    <source>
        <dbReference type="SAM" id="SignalP"/>
    </source>
</evidence>
<feature type="coiled-coil region" evidence="1">
    <location>
        <begin position="42"/>
        <end position="81"/>
    </location>
</feature>
<keyword evidence="2" id="KW-0732">Signal</keyword>
<dbReference type="AlphaFoldDB" id="A0A7C9P5M4"/>
<sequence>MKSDLLVLAVVATFSSFLSLSAYAAESEDSLAAAGERIRQTGAQLQADIKKARERLEEQEAREAIERKREVERAHQQAITEEK</sequence>
<comment type="caution">
    <text evidence="3">The sequence shown here is derived from an EMBL/GenBank/DDBJ whole genome shotgun (WGS) entry which is preliminary data.</text>
</comment>
<feature type="signal peptide" evidence="2">
    <location>
        <begin position="1"/>
        <end position="24"/>
    </location>
</feature>
<feature type="chain" id="PRO_5028954294" evidence="2">
    <location>
        <begin position="25"/>
        <end position="83"/>
    </location>
</feature>
<protein>
    <submittedName>
        <fullName evidence="3">Uncharacterized protein</fullName>
    </submittedName>
</protein>
<dbReference type="EMBL" id="JAAFGW010000142">
    <property type="protein sequence ID" value="NDP48649.1"/>
    <property type="molecule type" value="Genomic_DNA"/>
</dbReference>
<evidence type="ECO:0000256" key="1">
    <source>
        <dbReference type="SAM" id="Coils"/>
    </source>
</evidence>
<reference evidence="3 4" key="1">
    <citation type="submission" date="2019-09" db="EMBL/GenBank/DDBJ databases">
        <title>H2 Metabolism Revealed by Metagenomic Analysis in Subglacial Sediment of East Antarctica.</title>
        <authorList>
            <person name="Yang Z."/>
            <person name="Zhang Y."/>
            <person name="Lv Y."/>
            <person name="Yan W."/>
            <person name="Xiao X."/>
            <person name="Sun B."/>
            <person name="Ma H."/>
        </authorList>
    </citation>
    <scope>NUCLEOTIDE SEQUENCE [LARGE SCALE GENOMIC DNA]</scope>
    <source>
        <strain evidence="3">Bin2_2</strain>
    </source>
</reference>
<evidence type="ECO:0000313" key="4">
    <source>
        <dbReference type="Proteomes" id="UP000483432"/>
    </source>
</evidence>
<proteinExistence type="predicted"/>